<dbReference type="RefSeq" id="XP_029216662.1">
    <property type="nucleotide sequence ID" value="XM_029359995.1"/>
</dbReference>
<feature type="compositionally biased region" description="Basic residues" evidence="1">
    <location>
        <begin position="483"/>
        <end position="495"/>
    </location>
</feature>
<dbReference type="GeneID" id="40306327"/>
<comment type="caution">
    <text evidence="2">The sequence shown here is derived from an EMBL/GenBank/DDBJ whole genome shotgun (WGS) entry which is preliminary data.</text>
</comment>
<feature type="compositionally biased region" description="Basic and acidic residues" evidence="1">
    <location>
        <begin position="320"/>
        <end position="335"/>
    </location>
</feature>
<name>A0A2A9MAD7_BESBE</name>
<dbReference type="VEuPathDB" id="ToxoDB:BESB_012650"/>
<dbReference type="EMBL" id="NWUJ01000010">
    <property type="protein sequence ID" value="PFH32653.1"/>
    <property type="molecule type" value="Genomic_DNA"/>
</dbReference>
<keyword evidence="3" id="KW-1185">Reference proteome</keyword>
<gene>
    <name evidence="2" type="ORF">BESB_012650</name>
</gene>
<evidence type="ECO:0000256" key="1">
    <source>
        <dbReference type="SAM" id="MobiDB-lite"/>
    </source>
</evidence>
<organism evidence="2 3">
    <name type="scientific">Besnoitia besnoiti</name>
    <name type="common">Apicomplexan protozoan</name>
    <dbReference type="NCBI Taxonomy" id="94643"/>
    <lineage>
        <taxon>Eukaryota</taxon>
        <taxon>Sar</taxon>
        <taxon>Alveolata</taxon>
        <taxon>Apicomplexa</taxon>
        <taxon>Conoidasida</taxon>
        <taxon>Coccidia</taxon>
        <taxon>Eucoccidiorida</taxon>
        <taxon>Eimeriorina</taxon>
        <taxon>Sarcocystidae</taxon>
        <taxon>Besnoitia</taxon>
    </lineage>
</organism>
<sequence>MQQFQQMEQEGTSGLLLQPVSTGFVRFLLLLSRWPWVRGSCAPPRAFRRSLAAALKDIRVERFSVSWLASGKRAAAAGQEEGEDDGEKTQTKKLYVGHLGSMYTTVWGGAFSGRLTLTPEILFWLRQLGPFQPLRLAADLSPRSHERKAARAAIDQKRHSLLQGEDRSGLYYALPGFAESDVTLGGEGENKRKNEKTLSVSAYSASLLAGDGDGMQVHTDADSTESESEAQFRQALAAARKRQPGGCVSHSSAAASGRGRLPRLEKDAASGGRGASQDLDLAKGFAYLGGGFTHLNTSWSYVPPKRRLTFLPSAGLHADSCRAEKQDEESKGGKESRKRHSVALNQGDAEAGARSAKVDGDGTEDGACSGVASSAWVVENSSSDESVRAFISDDAVYRRRFRSWRKRQRKAGGRVFLLSRSVRAAESAAALGTGSGDSPVDDAWQGHILDEFLRRMGSGMSLSRYTQLANAAAAGASTLASASRRKFGTRSRKRPLSAADASKFSPESLISSEQASAMHDLKHLQPRPVWGGTGASFAGSPESSVFSLVSEPKKICRLRRKPRVRAVEPAWDLQSPSASLNALERGRAANGGSSRAVDSKHAPEFPFGMVAKGVWGGSPGAHAGSSTLKGREVQLICVDESEVHKRLGKTKLYQQVLHGMEDKLMARREFYVVVDEQSRELRVVPAGRLVFFLTETPRQRQEQFLSRLFADLRRRSRGTFLQSLLTKRRNARNILLMNAMIWQNQLKHVNKARLCLLLGGYWRDAAFAAANGSLTEQQLLQDFLSVNGAWLSDLVEKSAGASGESSGNHQGSKQNSARRLIEAISRRWSVEDRSRRSATEEGSWQAFQRDTPAVKAAAASMHLPPAVLEKIDEAAEDAAVVARAAVTAADRRTKEIVKRNLLPGLLLRYIQRIFPLFVRVYLTARCTFALQRREEQSFTRRMRQVENTGAKGGGAAAASAAGGFSANVLRGQYDVFTAGVSSTSPMGDLEKAEAGTTMESRLKAMLPPFNASATSPVELFDVGNLLPLHLVQIAEEGSSSFSASPFVLLVKGGSRASQVDVVAMEESWGRFAVDYARHVGQERRNRQGEGNGGPLLSTLSVDDCARLTKVLRALVVLYSRQNKTFFGAKGLGNALRVYLGRASDDTAGPNFDVLPLPVSQWIARTFLQQDEQEQLFLSQEKKTKLLATVLWLCVASSSNWTFDFEGLLVHEWNGRYGGHFEGCASLIGLKRTGNDSKPREYRLELPCPLTTGEAIEASQRAQIVAPIHSLLGHDKKKRSTR</sequence>
<protein>
    <submittedName>
        <fullName evidence="2">Uncharacterized protein</fullName>
    </submittedName>
</protein>
<feature type="region of interest" description="Disordered" evidence="1">
    <location>
        <begin position="482"/>
        <end position="507"/>
    </location>
</feature>
<evidence type="ECO:0000313" key="2">
    <source>
        <dbReference type="EMBL" id="PFH32653.1"/>
    </source>
</evidence>
<accession>A0A2A9MAD7</accession>
<dbReference type="OrthoDB" id="330851at2759"/>
<dbReference type="Proteomes" id="UP000224006">
    <property type="component" value="Chromosome IX"/>
</dbReference>
<reference evidence="2 3" key="1">
    <citation type="submission" date="2017-09" db="EMBL/GenBank/DDBJ databases">
        <title>Genome sequencing of Besnoitia besnoiti strain Bb-Ger1.</title>
        <authorList>
            <person name="Schares G."/>
            <person name="Venepally P."/>
            <person name="Lorenzi H.A."/>
        </authorList>
    </citation>
    <scope>NUCLEOTIDE SEQUENCE [LARGE SCALE GENOMIC DNA]</scope>
    <source>
        <strain evidence="2 3">Bb-Ger1</strain>
    </source>
</reference>
<feature type="region of interest" description="Disordered" evidence="1">
    <location>
        <begin position="320"/>
        <end position="365"/>
    </location>
</feature>
<dbReference type="KEGG" id="bbes:BESB_012650"/>
<evidence type="ECO:0000313" key="3">
    <source>
        <dbReference type="Proteomes" id="UP000224006"/>
    </source>
</evidence>
<feature type="region of interest" description="Disordered" evidence="1">
    <location>
        <begin position="235"/>
        <end position="276"/>
    </location>
</feature>
<proteinExistence type="predicted"/>